<comment type="caution">
    <text evidence="1">The sequence shown here is derived from an EMBL/GenBank/DDBJ whole genome shotgun (WGS) entry which is preliminary data.</text>
</comment>
<organism evidence="1 2">
    <name type="scientific">Gluconacetobacter dulcium</name>
    <dbReference type="NCBI Taxonomy" id="2729096"/>
    <lineage>
        <taxon>Bacteria</taxon>
        <taxon>Pseudomonadati</taxon>
        <taxon>Pseudomonadota</taxon>
        <taxon>Alphaproteobacteria</taxon>
        <taxon>Acetobacterales</taxon>
        <taxon>Acetobacteraceae</taxon>
        <taxon>Gluconacetobacter</taxon>
    </lineage>
</organism>
<gene>
    <name evidence="1" type="ORF">HLH44_03745</name>
</gene>
<dbReference type="EMBL" id="JABEQP010000002">
    <property type="protein sequence ID" value="MBB2196585.1"/>
    <property type="molecule type" value="Genomic_DNA"/>
</dbReference>
<dbReference type="RefSeq" id="WP_183008169.1">
    <property type="nucleotide sequence ID" value="NZ_JABEQP010000002.1"/>
</dbReference>
<dbReference type="Proteomes" id="UP000530320">
    <property type="component" value="Unassembled WGS sequence"/>
</dbReference>
<dbReference type="AlphaFoldDB" id="A0A7W4PGF8"/>
<evidence type="ECO:0000313" key="1">
    <source>
        <dbReference type="EMBL" id="MBB2196585.1"/>
    </source>
</evidence>
<accession>A0A7W4PGF8</accession>
<sequence length="88" mass="9728">MASILVNILVQHRVTGTSEESGTVIAQRTVAKQRMEMTLKVTPDAVPEAAGLGFLDLHIAIEESTRPFPEMTPEQARAWMVDLLKKIL</sequence>
<evidence type="ECO:0000313" key="2">
    <source>
        <dbReference type="Proteomes" id="UP000530320"/>
    </source>
</evidence>
<name>A0A7W4PGF8_9PROT</name>
<proteinExistence type="predicted"/>
<protein>
    <submittedName>
        <fullName evidence="1">Uncharacterized protein</fullName>
    </submittedName>
</protein>
<reference evidence="1 2" key="1">
    <citation type="submission" date="2020-04" db="EMBL/GenBank/DDBJ databases">
        <title>Description of novel Gluconacetobacter.</title>
        <authorList>
            <person name="Sombolestani A."/>
        </authorList>
    </citation>
    <scope>NUCLEOTIDE SEQUENCE [LARGE SCALE GENOMIC DNA]</scope>
    <source>
        <strain evidence="1 2">LMG 22058</strain>
    </source>
</reference>